<dbReference type="SUPFAM" id="SSF48452">
    <property type="entry name" value="TPR-like"/>
    <property type="match status" value="1"/>
</dbReference>
<reference evidence="5 6" key="1">
    <citation type="submission" date="2016-07" db="EMBL/GenBank/DDBJ databases">
        <title>Pervasive Adenine N6-methylation of Active Genes in Fungi.</title>
        <authorList>
            <consortium name="DOE Joint Genome Institute"/>
            <person name="Mondo S.J."/>
            <person name="Dannebaum R.O."/>
            <person name="Kuo R.C."/>
            <person name="Labutti K."/>
            <person name="Haridas S."/>
            <person name="Kuo A."/>
            <person name="Salamov A."/>
            <person name="Ahrendt S.R."/>
            <person name="Lipzen A."/>
            <person name="Sullivan W."/>
            <person name="Andreopoulos W.B."/>
            <person name="Clum A."/>
            <person name="Lindquist E."/>
            <person name="Daum C."/>
            <person name="Ramamoorthy G.K."/>
            <person name="Gryganskyi A."/>
            <person name="Culley D."/>
            <person name="Magnuson J.K."/>
            <person name="James T.Y."/>
            <person name="O'Malley M.A."/>
            <person name="Stajich J.E."/>
            <person name="Spatafora J.W."/>
            <person name="Visel A."/>
            <person name="Grigoriev I.V."/>
        </authorList>
    </citation>
    <scope>NUCLEOTIDE SEQUENCE [LARGE SCALE GENOMIC DNA]</scope>
    <source>
        <strain evidence="5 6">12-1054</strain>
    </source>
</reference>
<dbReference type="InterPro" id="IPR011990">
    <property type="entry name" value="TPR-like_helical_dom_sf"/>
</dbReference>
<dbReference type="PANTHER" id="PTHR15081:SF1">
    <property type="entry name" value="NUCLEAR AUTOANTIGENIC SPERM PROTEIN"/>
    <property type="match status" value="1"/>
</dbReference>
<dbReference type="GeneID" id="63787649"/>
<dbReference type="GO" id="GO:0006335">
    <property type="term" value="P:DNA replication-dependent chromatin assembly"/>
    <property type="evidence" value="ECO:0007669"/>
    <property type="project" value="TreeGrafter"/>
</dbReference>
<gene>
    <name evidence="5" type="ORF">BCR37DRAFT_391808</name>
</gene>
<organism evidence="5 6">
    <name type="scientific">Protomyces lactucae-debilis</name>
    <dbReference type="NCBI Taxonomy" id="2754530"/>
    <lineage>
        <taxon>Eukaryota</taxon>
        <taxon>Fungi</taxon>
        <taxon>Dikarya</taxon>
        <taxon>Ascomycota</taxon>
        <taxon>Taphrinomycotina</taxon>
        <taxon>Taphrinomycetes</taxon>
        <taxon>Taphrinales</taxon>
        <taxon>Protomycetaceae</taxon>
        <taxon>Protomyces</taxon>
    </lineage>
</organism>
<sequence>MEAVNAFVAQANKLYALKNFADAADKYADAAEEVAKVNGEDDPRNADILFLYGRCLFKLAIERSQVLGGGGTDDKQPGQPAVGATPNAAPKGPMFSFDGDEPEDEAEENPQEEGAQEDEFQNAWEVLDAVRIMYEKQQAGSSAEDEKDIKRKLGDTFELLGEIGLENGKSPTSLDLTAALTNKQAVFSAHSRECSSAHYMLALAQEYAPGDGNRAEAAKQLRLAIEGFEARLAEEGDESKKKDEKEMLDELQVKLAELEAPPERIMKEDIAKLFNTDESSLKESLVAAMQTSTDLSTLQS</sequence>
<evidence type="ECO:0000256" key="4">
    <source>
        <dbReference type="SAM" id="MobiDB-lite"/>
    </source>
</evidence>
<dbReference type="OMA" id="VAWEILD"/>
<accession>A0A1Y2FJQ6</accession>
<keyword evidence="1" id="KW-0677">Repeat</keyword>
<feature type="compositionally biased region" description="Acidic residues" evidence="4">
    <location>
        <begin position="98"/>
        <end position="119"/>
    </location>
</feature>
<evidence type="ECO:0000313" key="6">
    <source>
        <dbReference type="Proteomes" id="UP000193685"/>
    </source>
</evidence>
<name>A0A1Y2FJQ6_PROLT</name>
<dbReference type="PANTHER" id="PTHR15081">
    <property type="entry name" value="NUCLEAR AUTOANTIGENIC SPERM PROTEIN NASP -RELATED"/>
    <property type="match status" value="1"/>
</dbReference>
<evidence type="ECO:0000256" key="3">
    <source>
        <dbReference type="SAM" id="Coils"/>
    </source>
</evidence>
<dbReference type="GO" id="GO:0042393">
    <property type="term" value="F:histone binding"/>
    <property type="evidence" value="ECO:0007669"/>
    <property type="project" value="TreeGrafter"/>
</dbReference>
<dbReference type="Proteomes" id="UP000193685">
    <property type="component" value="Unassembled WGS sequence"/>
</dbReference>
<dbReference type="InterPro" id="IPR051730">
    <property type="entry name" value="NASP-like"/>
</dbReference>
<feature type="coiled-coil region" evidence="3">
    <location>
        <begin position="218"/>
        <end position="261"/>
    </location>
</feature>
<dbReference type="AlphaFoldDB" id="A0A1Y2FJQ6"/>
<evidence type="ECO:0000313" key="5">
    <source>
        <dbReference type="EMBL" id="ORY84202.1"/>
    </source>
</evidence>
<dbReference type="STRING" id="56484.A0A1Y2FJQ6"/>
<keyword evidence="2" id="KW-0802">TPR repeat</keyword>
<dbReference type="RefSeq" id="XP_040726220.1">
    <property type="nucleotide sequence ID" value="XM_040871050.1"/>
</dbReference>
<evidence type="ECO:0000256" key="2">
    <source>
        <dbReference type="ARBA" id="ARBA00022803"/>
    </source>
</evidence>
<dbReference type="GO" id="GO:0034080">
    <property type="term" value="P:CENP-A containing chromatin assembly"/>
    <property type="evidence" value="ECO:0007669"/>
    <property type="project" value="TreeGrafter"/>
</dbReference>
<comment type="caution">
    <text evidence="5">The sequence shown here is derived from an EMBL/GenBank/DDBJ whole genome shotgun (WGS) entry which is preliminary data.</text>
</comment>
<evidence type="ECO:0000256" key="1">
    <source>
        <dbReference type="ARBA" id="ARBA00022737"/>
    </source>
</evidence>
<feature type="region of interest" description="Disordered" evidence="4">
    <location>
        <begin position="68"/>
        <end position="119"/>
    </location>
</feature>
<evidence type="ECO:0008006" key="7">
    <source>
        <dbReference type="Google" id="ProtNLM"/>
    </source>
</evidence>
<keyword evidence="3" id="KW-0175">Coiled coil</keyword>
<dbReference type="EMBL" id="MCFI01000006">
    <property type="protein sequence ID" value="ORY84202.1"/>
    <property type="molecule type" value="Genomic_DNA"/>
</dbReference>
<proteinExistence type="predicted"/>
<dbReference type="Gene3D" id="1.25.40.10">
    <property type="entry name" value="Tetratricopeptide repeat domain"/>
    <property type="match status" value="1"/>
</dbReference>
<protein>
    <recommendedName>
        <fullName evidence="7">Tetratricopeptide SHNi-TPR domain-containing protein</fullName>
    </recommendedName>
</protein>
<dbReference type="GO" id="GO:0005654">
    <property type="term" value="C:nucleoplasm"/>
    <property type="evidence" value="ECO:0007669"/>
    <property type="project" value="TreeGrafter"/>
</dbReference>
<dbReference type="OrthoDB" id="5587616at2759"/>
<keyword evidence="6" id="KW-1185">Reference proteome</keyword>